<feature type="binding site" evidence="5 7">
    <location>
        <begin position="83"/>
        <end position="88"/>
    </location>
    <ligand>
        <name>FMN</name>
        <dbReference type="ChEBI" id="CHEBI:58210"/>
    </ligand>
</feature>
<dbReference type="GO" id="GO:0008615">
    <property type="term" value="P:pyridoxine biosynthetic process"/>
    <property type="evidence" value="ECO:0007669"/>
    <property type="project" value="UniProtKB-UniRule"/>
</dbReference>
<evidence type="ECO:0000313" key="10">
    <source>
        <dbReference type="EMBL" id="EXY76441.1"/>
    </source>
</evidence>
<feature type="binding site" evidence="5 6">
    <location>
        <position position="149"/>
    </location>
    <ligand>
        <name>substrate</name>
    </ligand>
</feature>
<feature type="binding site" evidence="5 7">
    <location>
        <position position="127"/>
    </location>
    <ligand>
        <name>FMN</name>
        <dbReference type="ChEBI" id="CHEBI:58210"/>
    </ligand>
</feature>
<feature type="binding site" evidence="5 6">
    <location>
        <position position="88"/>
    </location>
    <ligand>
        <name>substrate</name>
    </ligand>
</feature>
<dbReference type="InterPro" id="IPR012349">
    <property type="entry name" value="Split_barrel_FMN-bd"/>
</dbReference>
<name>A0A015TZR4_BACFG</name>
<evidence type="ECO:0000256" key="4">
    <source>
        <dbReference type="ARBA" id="ARBA00023002"/>
    </source>
</evidence>
<dbReference type="UniPathway" id="UPA01068">
    <property type="reaction ID" value="UER00304"/>
</dbReference>
<dbReference type="AlphaFoldDB" id="A0A015TZR4"/>
<feature type="binding site" evidence="5 7">
    <location>
        <position position="105"/>
    </location>
    <ligand>
        <name>FMN</name>
        <dbReference type="ChEBI" id="CHEBI:58210"/>
    </ligand>
</feature>
<feature type="binding site" evidence="5 6">
    <location>
        <position position="145"/>
    </location>
    <ligand>
        <name>substrate</name>
    </ligand>
</feature>
<feature type="binding site" evidence="5 6">
    <location>
        <begin position="213"/>
        <end position="215"/>
    </location>
    <ligand>
        <name>substrate</name>
    </ligand>
</feature>
<keyword evidence="3 5" id="KW-0288">FMN</keyword>
<dbReference type="SUPFAM" id="SSF50475">
    <property type="entry name" value="FMN-binding split barrel"/>
    <property type="match status" value="1"/>
</dbReference>
<dbReference type="NCBIfam" id="NF004231">
    <property type="entry name" value="PRK05679.1"/>
    <property type="match status" value="1"/>
</dbReference>
<feature type="domain" description="Pyridoxine 5'-phosphate oxidase dimerisation C-terminal" evidence="9">
    <location>
        <begin position="194"/>
        <end position="235"/>
    </location>
</feature>
<dbReference type="Pfam" id="PF10590">
    <property type="entry name" value="PNP_phzG_C"/>
    <property type="match status" value="1"/>
</dbReference>
<comment type="cofactor">
    <cofactor evidence="5 7">
        <name>FMN</name>
        <dbReference type="ChEBI" id="CHEBI:58210"/>
    </cofactor>
    <text evidence="5 7">Binds 1 FMN per subunit.</text>
</comment>
<evidence type="ECO:0000256" key="6">
    <source>
        <dbReference type="PIRSR" id="PIRSR000190-1"/>
    </source>
</evidence>
<evidence type="ECO:0000259" key="9">
    <source>
        <dbReference type="Pfam" id="PF10590"/>
    </source>
</evidence>
<dbReference type="Gene3D" id="2.30.110.10">
    <property type="entry name" value="Electron Transport, Fmn-binding Protein, Chain A"/>
    <property type="match status" value="1"/>
</dbReference>
<comment type="catalytic activity">
    <reaction evidence="5">
        <text>pyridoxamine 5'-phosphate + O2 + H2O = pyridoxal 5'-phosphate + H2O2 + NH4(+)</text>
        <dbReference type="Rhea" id="RHEA:15817"/>
        <dbReference type="ChEBI" id="CHEBI:15377"/>
        <dbReference type="ChEBI" id="CHEBI:15379"/>
        <dbReference type="ChEBI" id="CHEBI:16240"/>
        <dbReference type="ChEBI" id="CHEBI:28938"/>
        <dbReference type="ChEBI" id="CHEBI:58451"/>
        <dbReference type="ChEBI" id="CHEBI:597326"/>
        <dbReference type="EC" id="1.4.3.5"/>
    </reaction>
</comment>
<dbReference type="Proteomes" id="UP000020529">
    <property type="component" value="Unassembled WGS sequence"/>
</dbReference>
<dbReference type="NCBIfam" id="TIGR00558">
    <property type="entry name" value="pdxH"/>
    <property type="match status" value="1"/>
</dbReference>
<sequence length="235" mass="26687">MSTDHISTHPDSPLHGNGIGSEAINLAAIRQEYTKGGLKEGDLPDNPLSLFNRWLHEAIDAQVDEPTAMLVGTVSPEGQPSTRTVLLKDLHDGKFIFYTNYESRKGTHLAKNPYISLSFVWHALERQVHIEGIASKVPAGESDTYFRQRPYKSRIGARISPQSRPLKSRMQLIRNFVAEAARWVGREVERPAHWGGYAVTPHRIEFWQGRANRLHDRFLYSLQPDGSWQKERLAP</sequence>
<keyword evidence="4 5" id="KW-0560">Oxidoreductase</keyword>
<dbReference type="PIRSF" id="PIRSF000190">
    <property type="entry name" value="Pyd_amn-ph_oxd"/>
    <property type="match status" value="1"/>
</dbReference>
<dbReference type="GO" id="GO:0010181">
    <property type="term" value="F:FMN binding"/>
    <property type="evidence" value="ECO:0007669"/>
    <property type="project" value="UniProtKB-UniRule"/>
</dbReference>
<dbReference type="PATRIC" id="fig|1339315.3.peg.603"/>
<dbReference type="InterPro" id="IPR019740">
    <property type="entry name" value="Pyridox_Oxase_CS"/>
</dbReference>
<feature type="binding site" evidence="5 7">
    <location>
        <begin position="98"/>
        <end position="99"/>
    </location>
    <ligand>
        <name>FMN</name>
        <dbReference type="ChEBI" id="CHEBI:58210"/>
    </ligand>
</feature>
<evidence type="ECO:0000256" key="7">
    <source>
        <dbReference type="PIRSR" id="PIRSR000190-2"/>
    </source>
</evidence>
<dbReference type="Pfam" id="PF01243">
    <property type="entry name" value="PNPOx_N"/>
    <property type="match status" value="1"/>
</dbReference>
<feature type="binding site" evidence="6">
    <location>
        <begin position="30"/>
        <end position="33"/>
    </location>
    <ligand>
        <name>substrate</name>
    </ligand>
</feature>
<organism evidence="10 11">
    <name type="scientific">Bacteroides fragilis str. 3988T(B)14</name>
    <dbReference type="NCBI Taxonomy" id="1339315"/>
    <lineage>
        <taxon>Bacteria</taxon>
        <taxon>Pseudomonadati</taxon>
        <taxon>Bacteroidota</taxon>
        <taxon>Bacteroidia</taxon>
        <taxon>Bacteroidales</taxon>
        <taxon>Bacteroidaceae</taxon>
        <taxon>Bacteroides</taxon>
    </lineage>
</organism>
<evidence type="ECO:0000256" key="2">
    <source>
        <dbReference type="ARBA" id="ARBA00022630"/>
    </source>
</evidence>
<evidence type="ECO:0000256" key="3">
    <source>
        <dbReference type="ARBA" id="ARBA00022643"/>
    </source>
</evidence>
<dbReference type="EC" id="1.4.3.5" evidence="5"/>
<comment type="pathway">
    <text evidence="5">Cofactor metabolism; pyridoxal 5'-phosphate salvage; pyridoxal 5'-phosphate from pyridoxine 5'-phosphate: step 1/1.</text>
</comment>
<dbReference type="HAMAP" id="MF_01629">
    <property type="entry name" value="PdxH"/>
    <property type="match status" value="1"/>
</dbReference>
<comment type="caution">
    <text evidence="10">The sequence shown here is derived from an EMBL/GenBank/DDBJ whole genome shotgun (WGS) entry which is preliminary data.</text>
</comment>
<feature type="domain" description="Pyridoxamine 5'-phosphate oxidase N-terminal" evidence="8">
    <location>
        <begin position="55"/>
        <end position="171"/>
    </location>
</feature>
<comment type="subunit">
    <text evidence="5">Homodimer.</text>
</comment>
<dbReference type="RefSeq" id="WP_005800795.1">
    <property type="nucleotide sequence ID" value="NZ_JGCY01000158.1"/>
</dbReference>
<feature type="binding site" evidence="5 7">
    <location>
        <position position="207"/>
    </location>
    <ligand>
        <name>FMN</name>
        <dbReference type="ChEBI" id="CHEBI:58210"/>
    </ligand>
</feature>
<gene>
    <name evidence="5 10" type="primary">pdxH</name>
    <name evidence="10" type="ORF">M124_4687</name>
</gene>
<comment type="catalytic activity">
    <reaction evidence="5">
        <text>pyridoxine 5'-phosphate + O2 = pyridoxal 5'-phosphate + H2O2</text>
        <dbReference type="Rhea" id="RHEA:15149"/>
        <dbReference type="ChEBI" id="CHEBI:15379"/>
        <dbReference type="ChEBI" id="CHEBI:16240"/>
        <dbReference type="ChEBI" id="CHEBI:58589"/>
        <dbReference type="ChEBI" id="CHEBI:597326"/>
        <dbReference type="EC" id="1.4.3.5"/>
    </reaction>
</comment>
<dbReference type="GO" id="GO:0004733">
    <property type="term" value="F:pyridoxamine phosphate oxidase activity"/>
    <property type="evidence" value="ECO:0007669"/>
    <property type="project" value="UniProtKB-UniRule"/>
</dbReference>
<dbReference type="EMBL" id="JGCY01000158">
    <property type="protein sequence ID" value="EXY76441.1"/>
    <property type="molecule type" value="Genomic_DNA"/>
</dbReference>
<feature type="binding site" evidence="5 6">
    <location>
        <position position="153"/>
    </location>
    <ligand>
        <name>substrate</name>
    </ligand>
</feature>
<feature type="binding site" evidence="5 7">
    <location>
        <position position="104"/>
    </location>
    <ligand>
        <name>FMN</name>
        <dbReference type="ChEBI" id="CHEBI:58210"/>
    </ligand>
</feature>
<feature type="binding site" evidence="5 7">
    <location>
        <position position="217"/>
    </location>
    <ligand>
        <name>FMN</name>
        <dbReference type="ChEBI" id="CHEBI:58210"/>
    </ligand>
</feature>
<dbReference type="PROSITE" id="PS01064">
    <property type="entry name" value="PYRIDOX_OXIDASE"/>
    <property type="match status" value="1"/>
</dbReference>
<accession>A0A015TZR4</accession>
<comment type="similarity">
    <text evidence="1 5">Belongs to the pyridoxamine 5'-phosphate oxidase family.</text>
</comment>
<evidence type="ECO:0000256" key="1">
    <source>
        <dbReference type="ARBA" id="ARBA00007301"/>
    </source>
</evidence>
<dbReference type="InterPro" id="IPR019576">
    <property type="entry name" value="Pyridoxamine_oxidase_dimer_C"/>
</dbReference>
<keyword evidence="5" id="KW-0664">Pyridoxine biosynthesis</keyword>
<evidence type="ECO:0000259" key="8">
    <source>
        <dbReference type="Pfam" id="PF01243"/>
    </source>
</evidence>
<dbReference type="InterPro" id="IPR011576">
    <property type="entry name" value="Pyridox_Oxase_N"/>
</dbReference>
<protein>
    <recommendedName>
        <fullName evidence="5">Pyridoxine/pyridoxamine 5'-phosphate oxidase</fullName>
        <ecNumber evidence="5">1.4.3.5</ecNumber>
    </recommendedName>
    <alternativeName>
        <fullName evidence="5">PNP/PMP oxidase</fullName>
        <shortName evidence="5">PNPOx</shortName>
    </alternativeName>
    <alternativeName>
        <fullName evidence="5">Pyridoxal 5'-phosphate synthase</fullName>
    </alternativeName>
</protein>
<keyword evidence="2 5" id="KW-0285">Flavoprotein</keyword>
<dbReference type="InterPro" id="IPR000659">
    <property type="entry name" value="Pyridox_Oxase"/>
</dbReference>
<reference evidence="10 11" key="1">
    <citation type="submission" date="2014-02" db="EMBL/GenBank/DDBJ databases">
        <authorList>
            <person name="Sears C."/>
            <person name="Carroll K."/>
            <person name="Sack B.R."/>
            <person name="Qadri F."/>
            <person name="Myers L.L."/>
            <person name="Chung G.-T."/>
            <person name="Escheverria P."/>
            <person name="Fraser C.M."/>
            <person name="Sadzewicz L."/>
            <person name="Shefchek K.A."/>
            <person name="Tallon L."/>
            <person name="Das S.P."/>
            <person name="Daugherty S."/>
            <person name="Mongodin E.F."/>
        </authorList>
    </citation>
    <scope>NUCLEOTIDE SEQUENCE [LARGE SCALE GENOMIC DNA]</scope>
    <source>
        <strain evidence="11">3988T(B)14</strain>
    </source>
</reference>
<proteinExistence type="inferred from homology"/>
<evidence type="ECO:0000313" key="11">
    <source>
        <dbReference type="Proteomes" id="UP000020529"/>
    </source>
</evidence>
<comment type="function">
    <text evidence="5">Catalyzes the oxidation of either pyridoxine 5'-phosphate (PNP) or pyridoxamine 5'-phosphate (PMP) into pyridoxal 5'-phosphate (PLP).</text>
</comment>
<comment type="pathway">
    <text evidence="5">Cofactor metabolism; pyridoxal 5'-phosphate salvage; pyridoxal 5'-phosphate from pyridoxamine 5'-phosphate: step 1/1.</text>
</comment>
<dbReference type="PANTHER" id="PTHR10851">
    <property type="entry name" value="PYRIDOXINE-5-PHOSPHATE OXIDASE"/>
    <property type="match status" value="1"/>
</dbReference>
<evidence type="ECO:0000256" key="5">
    <source>
        <dbReference type="HAMAP-Rule" id="MF_01629"/>
    </source>
</evidence>
<feature type="binding site" evidence="5 7">
    <location>
        <begin position="162"/>
        <end position="163"/>
    </location>
    <ligand>
        <name>FMN</name>
        <dbReference type="ChEBI" id="CHEBI:58210"/>
    </ligand>
</feature>
<dbReference type="PANTHER" id="PTHR10851:SF0">
    <property type="entry name" value="PYRIDOXINE-5'-PHOSPHATE OXIDASE"/>
    <property type="match status" value="1"/>
</dbReference>